<sequence length="237" mass="27071">MAREGSMKSILDTTTISVTCIHVRLRSLLLTSNRKRYLYLFKISHYYSFHGREQHLGRLLCSLSLPGPTGVQREGTADARPYSNISRTWHDLEIGSIDADIWGANGVLGVMLCMVMQHKSINIDDARPDQTRPDMRQTVSLLFQTEILIPASRVRLHPPSVGRAQTGYVSAEWTLNRLHNDQRTPPTPPHTWQGYAAGKQIGRKHERTKKEDGRRRRDERCQPYPANRGQTRRDSTS</sequence>
<dbReference type="OrthoDB" id="10646991at2759"/>
<name>E5R2T2_ARTGP</name>
<accession>E5R2T2</accession>
<protein>
    <submittedName>
        <fullName evidence="2">Uncharacterized protein</fullName>
    </submittedName>
</protein>
<dbReference type="InParanoid" id="E5R2T2"/>
<reference evidence="3" key="1">
    <citation type="journal article" date="2012" name="MBio">
        <title>Comparative genome analysis of Trichophyton rubrum and related dermatophytes reveals candidate genes involved in infection.</title>
        <authorList>
            <person name="Martinez D.A."/>
            <person name="Oliver B.G."/>
            <person name="Graeser Y."/>
            <person name="Goldberg J.M."/>
            <person name="Li W."/>
            <person name="Martinez-Rossi N.M."/>
            <person name="Monod M."/>
            <person name="Shelest E."/>
            <person name="Barton R.C."/>
            <person name="Birch E."/>
            <person name="Brakhage A.A."/>
            <person name="Chen Z."/>
            <person name="Gurr S.J."/>
            <person name="Heiman D."/>
            <person name="Heitman J."/>
            <person name="Kosti I."/>
            <person name="Rossi A."/>
            <person name="Saif S."/>
            <person name="Samalova M."/>
            <person name="Saunders C.W."/>
            <person name="Shea T."/>
            <person name="Summerbell R.C."/>
            <person name="Xu J."/>
            <person name="Young S."/>
            <person name="Zeng Q."/>
            <person name="Birren B.W."/>
            <person name="Cuomo C.A."/>
            <person name="White T.C."/>
        </authorList>
    </citation>
    <scope>NUCLEOTIDE SEQUENCE [LARGE SCALE GENOMIC DNA]</scope>
    <source>
        <strain evidence="3">ATCC MYA-4604 / CBS 118893</strain>
    </source>
</reference>
<organism evidence="3">
    <name type="scientific">Arthroderma gypseum (strain ATCC MYA-4604 / CBS 118893)</name>
    <name type="common">Microsporum gypseum</name>
    <dbReference type="NCBI Taxonomy" id="535722"/>
    <lineage>
        <taxon>Eukaryota</taxon>
        <taxon>Fungi</taxon>
        <taxon>Dikarya</taxon>
        <taxon>Ascomycota</taxon>
        <taxon>Pezizomycotina</taxon>
        <taxon>Eurotiomycetes</taxon>
        <taxon>Eurotiomycetidae</taxon>
        <taxon>Onygenales</taxon>
        <taxon>Arthrodermataceae</taxon>
        <taxon>Nannizzia</taxon>
    </lineage>
</organism>
<dbReference type="RefSeq" id="XP_003176018.1">
    <property type="nucleotide sequence ID" value="XM_003175970.1"/>
</dbReference>
<keyword evidence="3" id="KW-1185">Reference proteome</keyword>
<evidence type="ECO:0000313" key="3">
    <source>
        <dbReference type="Proteomes" id="UP000002669"/>
    </source>
</evidence>
<evidence type="ECO:0000256" key="1">
    <source>
        <dbReference type="SAM" id="MobiDB-lite"/>
    </source>
</evidence>
<feature type="compositionally biased region" description="Basic and acidic residues" evidence="1">
    <location>
        <begin position="208"/>
        <end position="221"/>
    </location>
</feature>
<gene>
    <name evidence="2" type="ORF">MGYG_08881</name>
</gene>
<proteinExistence type="predicted"/>
<dbReference type="AlphaFoldDB" id="E5R2T2"/>
<dbReference type="EMBL" id="DS989822">
    <property type="protein sequence ID" value="EFQ97066.1"/>
    <property type="molecule type" value="Genomic_DNA"/>
</dbReference>
<dbReference type="Proteomes" id="UP000002669">
    <property type="component" value="Unassembled WGS sequence"/>
</dbReference>
<dbReference type="HOGENOM" id="CLU_1170418_0_0_1"/>
<feature type="region of interest" description="Disordered" evidence="1">
    <location>
        <begin position="179"/>
        <end position="237"/>
    </location>
</feature>
<dbReference type="VEuPathDB" id="FungiDB:MGYG_08881"/>
<dbReference type="GeneID" id="10031329"/>
<evidence type="ECO:0000313" key="2">
    <source>
        <dbReference type="EMBL" id="EFQ97066.1"/>
    </source>
</evidence>